<dbReference type="InterPro" id="IPR050491">
    <property type="entry name" value="AmpC-like"/>
</dbReference>
<accession>A0A3N2RC25</accession>
<dbReference type="AlphaFoldDB" id="A0A3N2RC25"/>
<dbReference type="Gene3D" id="3.40.710.10">
    <property type="entry name" value="DD-peptidase/beta-lactamase superfamily"/>
    <property type="match status" value="1"/>
</dbReference>
<sequence length="381" mass="40579">MTDIALTIDQLVRMHFEPLVAGGAAALGKSPGLLVGVVHDQARYYFGLGELPLCDGDGAAPAVEDLVFMIGSNTKVFTATLLALSELGELPGSHARLDTPVSELLPAGVSLREFDGDPITLRHLATHTAGYPKGPCPPYTFGDYAFDASTRFLASFQPHYPPGRSWFYSNQGFALLGALLSGAWPDPRQLTSAGWGPRYWRWPQLAMQRLVEPLGLSSTQVGYAAVRDRLLRSFSIVDGAYKGIEPATIVMDSAALGAGALSSTLADMLSFLQRQFAPSADDALGRAIALTQQQAVEELAMGLGWQLGDDLVYKDGRVQGYSSFMTADPRHRVGVFAFANSRDGNAGQALRRAAFAVLGGVRGAAAQPGPLTPPRRAPQCS</sequence>
<gene>
    <name evidence="2" type="ORF">D9T17_21215</name>
</gene>
<feature type="domain" description="Beta-lactamase-related" evidence="1">
    <location>
        <begin position="28"/>
        <end position="351"/>
    </location>
</feature>
<dbReference type="GO" id="GO:0016787">
    <property type="term" value="F:hydrolase activity"/>
    <property type="evidence" value="ECO:0007669"/>
    <property type="project" value="UniProtKB-KW"/>
</dbReference>
<dbReference type="Proteomes" id="UP000275910">
    <property type="component" value="Unassembled WGS sequence"/>
</dbReference>
<reference evidence="2 3" key="1">
    <citation type="submission" date="2018-10" db="EMBL/GenBank/DDBJ databases">
        <title>The genome of Lysobacter enzymogenes OH11.</title>
        <authorList>
            <person name="Liu F."/>
            <person name="Zhao Y."/>
            <person name="Qian G."/>
            <person name="Chen Y."/>
            <person name="Xu H."/>
        </authorList>
    </citation>
    <scope>NUCLEOTIDE SEQUENCE [LARGE SCALE GENOMIC DNA]</scope>
    <source>
        <strain evidence="2 3">OH11</strain>
    </source>
</reference>
<dbReference type="PANTHER" id="PTHR46825:SF8">
    <property type="entry name" value="BETA-LACTAMASE-RELATED"/>
    <property type="match status" value="1"/>
</dbReference>
<evidence type="ECO:0000313" key="3">
    <source>
        <dbReference type="Proteomes" id="UP000275910"/>
    </source>
</evidence>
<protein>
    <submittedName>
        <fullName evidence="2">Class A beta-lactamase-related serine hydrolase</fullName>
    </submittedName>
</protein>
<name>A0A3N2RC25_LYSEN</name>
<dbReference type="EMBL" id="RCTY01000053">
    <property type="protein sequence ID" value="ROU04961.1"/>
    <property type="molecule type" value="Genomic_DNA"/>
</dbReference>
<dbReference type="SUPFAM" id="SSF56601">
    <property type="entry name" value="beta-lactamase/transpeptidase-like"/>
    <property type="match status" value="1"/>
</dbReference>
<evidence type="ECO:0000259" key="1">
    <source>
        <dbReference type="Pfam" id="PF00144"/>
    </source>
</evidence>
<dbReference type="Pfam" id="PF00144">
    <property type="entry name" value="Beta-lactamase"/>
    <property type="match status" value="1"/>
</dbReference>
<dbReference type="PANTHER" id="PTHR46825">
    <property type="entry name" value="D-ALANYL-D-ALANINE-CARBOXYPEPTIDASE/ENDOPEPTIDASE AMPH"/>
    <property type="match status" value="1"/>
</dbReference>
<evidence type="ECO:0000313" key="2">
    <source>
        <dbReference type="EMBL" id="ROU04961.1"/>
    </source>
</evidence>
<dbReference type="InterPro" id="IPR001466">
    <property type="entry name" value="Beta-lactam-related"/>
</dbReference>
<organism evidence="2 3">
    <name type="scientific">Lysobacter enzymogenes</name>
    <dbReference type="NCBI Taxonomy" id="69"/>
    <lineage>
        <taxon>Bacteria</taxon>
        <taxon>Pseudomonadati</taxon>
        <taxon>Pseudomonadota</taxon>
        <taxon>Gammaproteobacteria</taxon>
        <taxon>Lysobacterales</taxon>
        <taxon>Lysobacteraceae</taxon>
        <taxon>Lysobacter</taxon>
    </lineage>
</organism>
<proteinExistence type="predicted"/>
<keyword evidence="2" id="KW-0378">Hydrolase</keyword>
<dbReference type="RefSeq" id="WP_123649308.1">
    <property type="nucleotide sequence ID" value="NZ_RCTY01000053.1"/>
</dbReference>
<comment type="caution">
    <text evidence="2">The sequence shown here is derived from an EMBL/GenBank/DDBJ whole genome shotgun (WGS) entry which is preliminary data.</text>
</comment>
<dbReference type="InterPro" id="IPR012338">
    <property type="entry name" value="Beta-lactam/transpept-like"/>
</dbReference>